<dbReference type="KEGG" id="pgr:PGTG_11326"/>
<name>E3KLI2_PUCGT</name>
<dbReference type="VEuPathDB" id="FungiDB:PGTG_11326"/>
<dbReference type="HOGENOM" id="CLU_2134789_0_0_1"/>
<gene>
    <name evidence="1" type="ORF">PGTG_11326</name>
</gene>
<dbReference type="GeneID" id="10527138"/>
<dbReference type="AlphaFoldDB" id="E3KLI2"/>
<evidence type="ECO:0000313" key="2">
    <source>
        <dbReference type="Proteomes" id="UP000008783"/>
    </source>
</evidence>
<evidence type="ECO:0000313" key="1">
    <source>
        <dbReference type="EMBL" id="EFP85157.1"/>
    </source>
</evidence>
<reference key="1">
    <citation type="submission" date="2007-01" db="EMBL/GenBank/DDBJ databases">
        <title>The Genome Sequence of Puccinia graminis f. sp. tritici Strain CRL 75-36-700-3.</title>
        <authorList>
            <consortium name="The Broad Institute Genome Sequencing Platform"/>
            <person name="Birren B."/>
            <person name="Lander E."/>
            <person name="Galagan J."/>
            <person name="Nusbaum C."/>
            <person name="Devon K."/>
            <person name="Cuomo C."/>
            <person name="Jaffe D."/>
            <person name="Butler J."/>
            <person name="Alvarez P."/>
            <person name="Gnerre S."/>
            <person name="Grabherr M."/>
            <person name="Mauceli E."/>
            <person name="Brockman W."/>
            <person name="Young S."/>
            <person name="LaButti K."/>
            <person name="Sykes S."/>
            <person name="DeCaprio D."/>
            <person name="Crawford M."/>
            <person name="Koehrsen M."/>
            <person name="Engels R."/>
            <person name="Montgomery P."/>
            <person name="Pearson M."/>
            <person name="Howarth C."/>
            <person name="Larson L."/>
            <person name="White J."/>
            <person name="Zeng Q."/>
            <person name="Kodira C."/>
            <person name="Yandava C."/>
            <person name="Alvarado L."/>
            <person name="O'Leary S."/>
            <person name="Szabo L."/>
            <person name="Dean R."/>
            <person name="Schein J."/>
        </authorList>
    </citation>
    <scope>NUCLEOTIDE SEQUENCE</scope>
    <source>
        <strain>CRL 75-36-700-3</strain>
    </source>
</reference>
<dbReference type="EMBL" id="DS178293">
    <property type="protein sequence ID" value="EFP85157.1"/>
    <property type="molecule type" value="Genomic_DNA"/>
</dbReference>
<organism evidence="1 2">
    <name type="scientific">Puccinia graminis f. sp. tritici (strain CRL 75-36-700-3 / race SCCL)</name>
    <name type="common">Black stem rust fungus</name>
    <dbReference type="NCBI Taxonomy" id="418459"/>
    <lineage>
        <taxon>Eukaryota</taxon>
        <taxon>Fungi</taxon>
        <taxon>Dikarya</taxon>
        <taxon>Basidiomycota</taxon>
        <taxon>Pucciniomycotina</taxon>
        <taxon>Pucciniomycetes</taxon>
        <taxon>Pucciniales</taxon>
        <taxon>Pucciniaceae</taxon>
        <taxon>Puccinia</taxon>
    </lineage>
</organism>
<keyword evidence="2" id="KW-1185">Reference proteome</keyword>
<protein>
    <submittedName>
        <fullName evidence="1">Uncharacterized protein</fullName>
    </submittedName>
</protein>
<dbReference type="Proteomes" id="UP000008783">
    <property type="component" value="Unassembled WGS sequence"/>
</dbReference>
<dbReference type="InParanoid" id="E3KLI2"/>
<proteinExistence type="predicted"/>
<dbReference type="RefSeq" id="XP_003329576.1">
    <property type="nucleotide sequence ID" value="XM_003329528.1"/>
</dbReference>
<accession>E3KLI2</accession>
<sequence length="113" mass="12707">MPVGVRVKNDRYDIRGCLSDCQVWVISLIGDLKGLFKRGVHDNKFTKPLPGQPSVLHSLLENPTDLQAQGHCVAGVVRQAVGTGTTLSWTEYLAYNLHWVKESAKVRYTQWQN</sequence>
<reference evidence="2" key="2">
    <citation type="journal article" date="2011" name="Proc. Natl. Acad. Sci. U.S.A.">
        <title>Obligate biotrophy features unraveled by the genomic analysis of rust fungi.</title>
        <authorList>
            <person name="Duplessis S."/>
            <person name="Cuomo C.A."/>
            <person name="Lin Y.-C."/>
            <person name="Aerts A."/>
            <person name="Tisserant E."/>
            <person name="Veneault-Fourrey C."/>
            <person name="Joly D.L."/>
            <person name="Hacquard S."/>
            <person name="Amselem J."/>
            <person name="Cantarel B.L."/>
            <person name="Chiu R."/>
            <person name="Coutinho P.M."/>
            <person name="Feau N."/>
            <person name="Field M."/>
            <person name="Frey P."/>
            <person name="Gelhaye E."/>
            <person name="Goldberg J."/>
            <person name="Grabherr M.G."/>
            <person name="Kodira C.D."/>
            <person name="Kohler A."/>
            <person name="Kuees U."/>
            <person name="Lindquist E.A."/>
            <person name="Lucas S.M."/>
            <person name="Mago R."/>
            <person name="Mauceli E."/>
            <person name="Morin E."/>
            <person name="Murat C."/>
            <person name="Pangilinan J.L."/>
            <person name="Park R."/>
            <person name="Pearson M."/>
            <person name="Quesneville H."/>
            <person name="Rouhier N."/>
            <person name="Sakthikumar S."/>
            <person name="Salamov A.A."/>
            <person name="Schmutz J."/>
            <person name="Selles B."/>
            <person name="Shapiro H."/>
            <person name="Tanguay P."/>
            <person name="Tuskan G.A."/>
            <person name="Henrissat B."/>
            <person name="Van de Peer Y."/>
            <person name="Rouze P."/>
            <person name="Ellis J.G."/>
            <person name="Dodds P.N."/>
            <person name="Schein J.E."/>
            <person name="Zhong S."/>
            <person name="Hamelin R.C."/>
            <person name="Grigoriev I.V."/>
            <person name="Szabo L.J."/>
            <person name="Martin F."/>
        </authorList>
    </citation>
    <scope>NUCLEOTIDE SEQUENCE [LARGE SCALE GENOMIC DNA]</scope>
    <source>
        <strain evidence="2">CRL 75-36-700-3 / race SCCL</strain>
    </source>
</reference>